<comment type="cofactor">
    <cofactor evidence="1">
        <name>pyridoxal 5'-phosphate</name>
        <dbReference type="ChEBI" id="CHEBI:597326"/>
    </cofactor>
</comment>
<dbReference type="InterPro" id="IPR049704">
    <property type="entry name" value="Aminotrans_3_PPA_site"/>
</dbReference>
<comment type="similarity">
    <text evidence="2 6">Belongs to the class-III pyridoxal-phosphate-dependent aminotransferase family.</text>
</comment>
<accession>A0A1M4XT18</accession>
<dbReference type="AlphaFoldDB" id="A0A1M4XT18"/>
<evidence type="ECO:0000313" key="8">
    <source>
        <dbReference type="Proteomes" id="UP000184485"/>
    </source>
</evidence>
<dbReference type="FunFam" id="3.40.640.10:FF:000014">
    <property type="entry name" value="Adenosylmethionine-8-amino-7-oxononanoate aminotransferase, probable"/>
    <property type="match status" value="1"/>
</dbReference>
<dbReference type="PROSITE" id="PS00600">
    <property type="entry name" value="AA_TRANSFER_CLASS_3"/>
    <property type="match status" value="1"/>
</dbReference>
<dbReference type="EMBL" id="FQUP01000001">
    <property type="protein sequence ID" value="SHE96744.1"/>
    <property type="molecule type" value="Genomic_DNA"/>
</dbReference>
<dbReference type="Gene3D" id="3.90.1150.10">
    <property type="entry name" value="Aspartate Aminotransferase, domain 1"/>
    <property type="match status" value="1"/>
</dbReference>
<evidence type="ECO:0000256" key="3">
    <source>
        <dbReference type="ARBA" id="ARBA00022576"/>
    </source>
</evidence>
<name>A0A1M4XT18_9HYPH</name>
<keyword evidence="3 7" id="KW-0032">Aminotransferase</keyword>
<keyword evidence="4 7" id="KW-0808">Transferase</keyword>
<dbReference type="NCBIfam" id="NF005682">
    <property type="entry name" value="PRK07480.1"/>
    <property type="match status" value="1"/>
</dbReference>
<dbReference type="PIRSF" id="PIRSF000521">
    <property type="entry name" value="Transaminase_4ab_Lys_Orn"/>
    <property type="match status" value="1"/>
</dbReference>
<sequence>MTADSGFPASVASELTKLSNLTADYRARDAAHHMHPFSDMKALNAEGSRVIVRGEGAWIWDSDGNRILDGMAGLWCVNIGHGRKEIAEAIQRQMAELSYYNAFFKTTHPPAIALAETLARLTPPQFNHVFFVNSGSEANDTVIRMVRHYWATRGKPEKSVLIARHNAYHGSTMGGGSLGGMKPIHEQGGLPIPGIHHIAQPYWFGEGGDTTPEEFGIIAARALETAIEEIGEDKIGAFVAEPIQGAGGVIIPPSTYWPEIARILKDRDILLVADEVITGFGRTGNWFGSETFGIEADLMPIAKGLSSGYLPIGGVMVSDKVADVIIGEGGDFNHGFTYSAHPLAAAAALENLRIIENEKLVERVRDDIGPYLQKKWLALGDHPLVGEARMTGLMGALELVPNKPSRALAFPDTGKVGTIARDFSFRNGLVMRAVRDSLILSPPLTLTHEEADHLIAVASKTLDDTHAEVKRLGLA</sequence>
<organism evidence="7 8">
    <name type="scientific">Kaistia soli DSM 19436</name>
    <dbReference type="NCBI Taxonomy" id="1122133"/>
    <lineage>
        <taxon>Bacteria</taxon>
        <taxon>Pseudomonadati</taxon>
        <taxon>Pseudomonadota</taxon>
        <taxon>Alphaproteobacteria</taxon>
        <taxon>Hyphomicrobiales</taxon>
        <taxon>Kaistiaceae</taxon>
        <taxon>Kaistia</taxon>
    </lineage>
</organism>
<proteinExistence type="inferred from homology"/>
<dbReference type="Pfam" id="PF00202">
    <property type="entry name" value="Aminotran_3"/>
    <property type="match status" value="1"/>
</dbReference>
<gene>
    <name evidence="7" type="ORF">SAMN02745157_1335</name>
</gene>
<dbReference type="GO" id="GO:0030170">
    <property type="term" value="F:pyridoxal phosphate binding"/>
    <property type="evidence" value="ECO:0007669"/>
    <property type="project" value="InterPro"/>
</dbReference>
<dbReference type="Proteomes" id="UP000184485">
    <property type="component" value="Unassembled WGS sequence"/>
</dbReference>
<evidence type="ECO:0000256" key="5">
    <source>
        <dbReference type="ARBA" id="ARBA00022898"/>
    </source>
</evidence>
<keyword evidence="5 6" id="KW-0663">Pyridoxal phosphate</keyword>
<dbReference type="InterPro" id="IPR015424">
    <property type="entry name" value="PyrdxlP-dep_Trfase"/>
</dbReference>
<keyword evidence="8" id="KW-1185">Reference proteome</keyword>
<evidence type="ECO:0000256" key="1">
    <source>
        <dbReference type="ARBA" id="ARBA00001933"/>
    </source>
</evidence>
<dbReference type="InterPro" id="IPR015421">
    <property type="entry name" value="PyrdxlP-dep_Trfase_major"/>
</dbReference>
<protein>
    <submittedName>
        <fullName evidence="7">Putrescine aminotransferase</fullName>
    </submittedName>
</protein>
<evidence type="ECO:0000256" key="4">
    <source>
        <dbReference type="ARBA" id="ARBA00022679"/>
    </source>
</evidence>
<dbReference type="InterPro" id="IPR005814">
    <property type="entry name" value="Aminotrans_3"/>
</dbReference>
<dbReference type="SUPFAM" id="SSF53383">
    <property type="entry name" value="PLP-dependent transferases"/>
    <property type="match status" value="1"/>
</dbReference>
<reference evidence="7 8" key="1">
    <citation type="submission" date="2016-11" db="EMBL/GenBank/DDBJ databases">
        <authorList>
            <person name="Jaros S."/>
            <person name="Januszkiewicz K."/>
            <person name="Wedrychowicz H."/>
        </authorList>
    </citation>
    <scope>NUCLEOTIDE SEQUENCE [LARGE SCALE GENOMIC DNA]</scope>
    <source>
        <strain evidence="7 8">DSM 19436</strain>
    </source>
</reference>
<evidence type="ECO:0000256" key="2">
    <source>
        <dbReference type="ARBA" id="ARBA00008954"/>
    </source>
</evidence>
<evidence type="ECO:0000256" key="6">
    <source>
        <dbReference type="RuleBase" id="RU003560"/>
    </source>
</evidence>
<dbReference type="InterPro" id="IPR015422">
    <property type="entry name" value="PyrdxlP-dep_Trfase_small"/>
</dbReference>
<evidence type="ECO:0000313" key="7">
    <source>
        <dbReference type="EMBL" id="SHE96744.1"/>
    </source>
</evidence>
<dbReference type="PANTHER" id="PTHR43094">
    <property type="entry name" value="AMINOTRANSFERASE"/>
    <property type="match status" value="1"/>
</dbReference>
<dbReference type="CDD" id="cd00610">
    <property type="entry name" value="OAT_like"/>
    <property type="match status" value="1"/>
</dbReference>
<dbReference type="STRING" id="1122133.SAMN02745157_1335"/>
<dbReference type="GO" id="GO:0008483">
    <property type="term" value="F:transaminase activity"/>
    <property type="evidence" value="ECO:0007669"/>
    <property type="project" value="UniProtKB-KW"/>
</dbReference>
<dbReference type="RefSeq" id="WP_175561738.1">
    <property type="nucleotide sequence ID" value="NZ_FQUP01000001.1"/>
</dbReference>
<dbReference type="Gene3D" id="3.40.640.10">
    <property type="entry name" value="Type I PLP-dependent aspartate aminotransferase-like (Major domain)"/>
    <property type="match status" value="1"/>
</dbReference>
<dbReference type="PANTHER" id="PTHR43094:SF1">
    <property type="entry name" value="AMINOTRANSFERASE CLASS-III"/>
    <property type="match status" value="1"/>
</dbReference>